<gene>
    <name evidence="2" type="ORF">Mterra_02245</name>
</gene>
<keyword evidence="3" id="KW-1185">Reference proteome</keyword>
<evidence type="ECO:0000256" key="1">
    <source>
        <dbReference type="SAM" id="Phobius"/>
    </source>
</evidence>
<dbReference type="AlphaFoldDB" id="A0A399EI03"/>
<accession>A0A399EI03</accession>
<keyword evidence="1" id="KW-0472">Membrane</keyword>
<evidence type="ECO:0000313" key="2">
    <source>
        <dbReference type="EMBL" id="RIH83588.1"/>
    </source>
</evidence>
<dbReference type="EMBL" id="QXDL01000089">
    <property type="protein sequence ID" value="RIH83588.1"/>
    <property type="molecule type" value="Genomic_DNA"/>
</dbReference>
<protein>
    <submittedName>
        <fullName evidence="2">Uncharacterized protein</fullName>
    </submittedName>
</protein>
<keyword evidence="1" id="KW-1133">Transmembrane helix</keyword>
<sequence>MSGTYVAAFYLGGTAAGLAYPPFLHLGVAWGLGLAGLVTASAAALAGRAVRD</sequence>
<name>A0A399EI03_9DEIN</name>
<dbReference type="Proteomes" id="UP000265715">
    <property type="component" value="Unassembled WGS sequence"/>
</dbReference>
<feature type="transmembrane region" description="Helical" evidence="1">
    <location>
        <begin position="29"/>
        <end position="50"/>
    </location>
</feature>
<evidence type="ECO:0000313" key="3">
    <source>
        <dbReference type="Proteomes" id="UP000265715"/>
    </source>
</evidence>
<reference evidence="2 3" key="1">
    <citation type="submission" date="2018-08" db="EMBL/GenBank/DDBJ databases">
        <title>Meiothermus terrae DSM 26712 genome sequencing project.</title>
        <authorList>
            <person name="Da Costa M.S."/>
            <person name="Albuquerque L."/>
            <person name="Raposo P."/>
            <person name="Froufe H.J.C."/>
            <person name="Barroso C.S."/>
            <person name="Egas C."/>
        </authorList>
    </citation>
    <scope>NUCLEOTIDE SEQUENCE [LARGE SCALE GENOMIC DNA]</scope>
    <source>
        <strain evidence="2 3">DSM 26712</strain>
    </source>
</reference>
<comment type="caution">
    <text evidence="2">The sequence shown here is derived from an EMBL/GenBank/DDBJ whole genome shotgun (WGS) entry which is preliminary data.</text>
</comment>
<proteinExistence type="predicted"/>
<keyword evidence="1" id="KW-0812">Transmembrane</keyword>
<organism evidence="2 3">
    <name type="scientific">Calidithermus terrae</name>
    <dbReference type="NCBI Taxonomy" id="1408545"/>
    <lineage>
        <taxon>Bacteria</taxon>
        <taxon>Thermotogati</taxon>
        <taxon>Deinococcota</taxon>
        <taxon>Deinococci</taxon>
        <taxon>Thermales</taxon>
        <taxon>Thermaceae</taxon>
        <taxon>Calidithermus</taxon>
    </lineage>
</organism>